<dbReference type="Gene3D" id="3.80.10.10">
    <property type="entry name" value="Ribonuclease Inhibitor"/>
    <property type="match status" value="1"/>
</dbReference>
<keyword evidence="2" id="KW-1185">Reference proteome</keyword>
<organism evidence="1 2">
    <name type="scientific">Lyophyllum shimeji</name>
    <name type="common">Hon-shimeji</name>
    <name type="synonym">Tricholoma shimeji</name>
    <dbReference type="NCBI Taxonomy" id="47721"/>
    <lineage>
        <taxon>Eukaryota</taxon>
        <taxon>Fungi</taxon>
        <taxon>Dikarya</taxon>
        <taxon>Basidiomycota</taxon>
        <taxon>Agaricomycotina</taxon>
        <taxon>Agaricomycetes</taxon>
        <taxon>Agaricomycetidae</taxon>
        <taxon>Agaricales</taxon>
        <taxon>Tricholomatineae</taxon>
        <taxon>Lyophyllaceae</taxon>
        <taxon>Lyophyllum</taxon>
    </lineage>
</organism>
<dbReference type="EMBL" id="BRPK01000013">
    <property type="protein sequence ID" value="GLB43334.1"/>
    <property type="molecule type" value="Genomic_DNA"/>
</dbReference>
<comment type="caution">
    <text evidence="1">The sequence shown here is derived from an EMBL/GenBank/DDBJ whole genome shotgun (WGS) entry which is preliminary data.</text>
</comment>
<evidence type="ECO:0000313" key="2">
    <source>
        <dbReference type="Proteomes" id="UP001063166"/>
    </source>
</evidence>
<dbReference type="SUPFAM" id="SSF52058">
    <property type="entry name" value="L domain-like"/>
    <property type="match status" value="1"/>
</dbReference>
<gene>
    <name evidence="1" type="ORF">LshimejAT787_1302350</name>
</gene>
<dbReference type="Proteomes" id="UP001063166">
    <property type="component" value="Unassembled WGS sequence"/>
</dbReference>
<proteinExistence type="predicted"/>
<reference evidence="1" key="1">
    <citation type="submission" date="2022-07" db="EMBL/GenBank/DDBJ databases">
        <title>The genome of Lyophyllum shimeji provides insight into the initial evolution of ectomycorrhizal fungal genome.</title>
        <authorList>
            <person name="Kobayashi Y."/>
            <person name="Shibata T."/>
            <person name="Hirakawa H."/>
            <person name="Shigenobu S."/>
            <person name="Nishiyama T."/>
            <person name="Yamada A."/>
            <person name="Hasebe M."/>
            <person name="Kawaguchi M."/>
        </authorList>
    </citation>
    <scope>NUCLEOTIDE SEQUENCE</scope>
    <source>
        <strain evidence="1">AT787</strain>
    </source>
</reference>
<dbReference type="AlphaFoldDB" id="A0A9P3PXK9"/>
<name>A0A9P3PXK9_LYOSH</name>
<dbReference type="InterPro" id="IPR032675">
    <property type="entry name" value="LRR_dom_sf"/>
</dbReference>
<dbReference type="OrthoDB" id="3543113at2759"/>
<protein>
    <submittedName>
        <fullName evidence="1">Uncharacterized protein</fullName>
    </submittedName>
</protein>
<sequence>MSPEIFLLITPYLRRVKIMGATNALPVFLHALLERAPSVERITTWNTLSSASLATLEKFIHLRCLDTGDADGSVLKTIFGFRYLSELRLCLPEFDTKLEYSNGVALPALRKLSIRGNGASIHDALGFLRGSPLTSLALLYVVGGEGSGEDNWRLRIMTVSQWSNSLQILELEELFGGDDADEAMDPSILDPVLKIANLRHFHLRAAPTIRFTDAYFWKMAKAWPKAEHIDITAFAPYVDSSEPVVTVASLEAFATHCPNLRELSLRLNTETTLEPMPPVLLAHGLERLYINSPTSGDHCVIARRLVALFPYLQDVDGDDEDADHDKYTWQDVASMVAFFRSTMEDNKRRGEKQL</sequence>
<accession>A0A9P3PXK9</accession>
<evidence type="ECO:0000313" key="1">
    <source>
        <dbReference type="EMBL" id="GLB43334.1"/>
    </source>
</evidence>